<dbReference type="InterPro" id="IPR013324">
    <property type="entry name" value="RNA_pol_sigma_r3/r4-like"/>
</dbReference>
<name>A0A6L9MWU7_9ALTE</name>
<sequence>MEHETLFPLLCKTAEGNKDAFAKLYEITSSQLYAVALKLLKRPELADEATQDAYIKIWHNAGSYQRTKGTVLTWMVSIVRYRALDLMRYHNVRNEVELTDEAAAIPDAPQAFQLGGEQQKLAACLDELDGPQRQAIHLAYVNGLSHQEVVNYLSSPLGTIKSWIRRGLQSLQRCLSL</sequence>
<dbReference type="GO" id="GO:0006352">
    <property type="term" value="P:DNA-templated transcription initiation"/>
    <property type="evidence" value="ECO:0007669"/>
    <property type="project" value="InterPro"/>
</dbReference>
<dbReference type="PANTHER" id="PTHR43133:SF62">
    <property type="entry name" value="RNA POLYMERASE SIGMA FACTOR SIGZ"/>
    <property type="match status" value="1"/>
</dbReference>
<dbReference type="EMBL" id="JAAAWP010000009">
    <property type="protein sequence ID" value="NDW22626.1"/>
    <property type="molecule type" value="Genomic_DNA"/>
</dbReference>
<dbReference type="InterPro" id="IPR013325">
    <property type="entry name" value="RNA_pol_sigma_r2"/>
</dbReference>
<gene>
    <name evidence="7" type="ORF">GTW09_13940</name>
</gene>
<dbReference type="GO" id="GO:0016987">
    <property type="term" value="F:sigma factor activity"/>
    <property type="evidence" value="ECO:0007669"/>
    <property type="project" value="UniProtKB-KW"/>
</dbReference>
<dbReference type="GO" id="GO:0003677">
    <property type="term" value="F:DNA binding"/>
    <property type="evidence" value="ECO:0007669"/>
    <property type="project" value="InterPro"/>
</dbReference>
<dbReference type="SUPFAM" id="SSF88659">
    <property type="entry name" value="Sigma3 and sigma4 domains of RNA polymerase sigma factors"/>
    <property type="match status" value="1"/>
</dbReference>
<comment type="similarity">
    <text evidence="1">Belongs to the sigma-70 factor family. ECF subfamily.</text>
</comment>
<evidence type="ECO:0000256" key="3">
    <source>
        <dbReference type="ARBA" id="ARBA00023082"/>
    </source>
</evidence>
<dbReference type="Pfam" id="PF08281">
    <property type="entry name" value="Sigma70_r4_2"/>
    <property type="match status" value="1"/>
</dbReference>
<keyword evidence="4" id="KW-0804">Transcription</keyword>
<dbReference type="SUPFAM" id="SSF88946">
    <property type="entry name" value="Sigma2 domain of RNA polymerase sigma factors"/>
    <property type="match status" value="1"/>
</dbReference>
<keyword evidence="3" id="KW-0731">Sigma factor</keyword>
<dbReference type="Proteomes" id="UP000478837">
    <property type="component" value="Unassembled WGS sequence"/>
</dbReference>
<dbReference type="RefSeq" id="WP_163112381.1">
    <property type="nucleotide sequence ID" value="NZ_JAAAWP010000009.1"/>
</dbReference>
<feature type="domain" description="RNA polymerase sigma-70 region 2" evidence="5">
    <location>
        <begin position="24"/>
        <end position="90"/>
    </location>
</feature>
<evidence type="ECO:0000259" key="6">
    <source>
        <dbReference type="Pfam" id="PF08281"/>
    </source>
</evidence>
<dbReference type="InterPro" id="IPR036388">
    <property type="entry name" value="WH-like_DNA-bd_sf"/>
</dbReference>
<accession>A0A6L9MWU7</accession>
<organism evidence="7 8">
    <name type="scientific">Alteromonas hispanica</name>
    <dbReference type="NCBI Taxonomy" id="315421"/>
    <lineage>
        <taxon>Bacteria</taxon>
        <taxon>Pseudomonadati</taxon>
        <taxon>Pseudomonadota</taxon>
        <taxon>Gammaproteobacteria</taxon>
        <taxon>Alteromonadales</taxon>
        <taxon>Alteromonadaceae</taxon>
        <taxon>Alteromonas/Salinimonas group</taxon>
        <taxon>Alteromonas</taxon>
    </lineage>
</organism>
<protein>
    <submittedName>
        <fullName evidence="7">Sigma-70 family RNA polymerase sigma factor</fullName>
    </submittedName>
</protein>
<evidence type="ECO:0000259" key="5">
    <source>
        <dbReference type="Pfam" id="PF04542"/>
    </source>
</evidence>
<dbReference type="Gene3D" id="1.10.1740.10">
    <property type="match status" value="1"/>
</dbReference>
<proteinExistence type="inferred from homology"/>
<evidence type="ECO:0000256" key="2">
    <source>
        <dbReference type="ARBA" id="ARBA00023015"/>
    </source>
</evidence>
<dbReference type="PANTHER" id="PTHR43133">
    <property type="entry name" value="RNA POLYMERASE ECF-TYPE SIGMA FACTO"/>
    <property type="match status" value="1"/>
</dbReference>
<feature type="domain" description="RNA polymerase sigma factor 70 region 4 type 2" evidence="6">
    <location>
        <begin position="119"/>
        <end position="171"/>
    </location>
</feature>
<keyword evidence="2" id="KW-0805">Transcription regulation</keyword>
<keyword evidence="8" id="KW-1185">Reference proteome</keyword>
<evidence type="ECO:0000313" key="7">
    <source>
        <dbReference type="EMBL" id="NDW22626.1"/>
    </source>
</evidence>
<evidence type="ECO:0000313" key="8">
    <source>
        <dbReference type="Proteomes" id="UP000478837"/>
    </source>
</evidence>
<dbReference type="Gene3D" id="1.10.10.10">
    <property type="entry name" value="Winged helix-like DNA-binding domain superfamily/Winged helix DNA-binding domain"/>
    <property type="match status" value="1"/>
</dbReference>
<comment type="caution">
    <text evidence="7">The sequence shown here is derived from an EMBL/GenBank/DDBJ whole genome shotgun (WGS) entry which is preliminary data.</text>
</comment>
<evidence type="ECO:0000256" key="1">
    <source>
        <dbReference type="ARBA" id="ARBA00010641"/>
    </source>
</evidence>
<dbReference type="Pfam" id="PF04542">
    <property type="entry name" value="Sigma70_r2"/>
    <property type="match status" value="1"/>
</dbReference>
<reference evidence="7 8" key="1">
    <citation type="submission" date="2020-01" db="EMBL/GenBank/DDBJ databases">
        <title>Genomes of bacteria type strains.</title>
        <authorList>
            <person name="Chen J."/>
            <person name="Zhu S."/>
            <person name="Yang J."/>
        </authorList>
    </citation>
    <scope>NUCLEOTIDE SEQUENCE [LARGE SCALE GENOMIC DNA]</scope>
    <source>
        <strain evidence="7 8">LMG 22958</strain>
    </source>
</reference>
<dbReference type="NCBIfam" id="TIGR02937">
    <property type="entry name" value="sigma70-ECF"/>
    <property type="match status" value="1"/>
</dbReference>
<dbReference type="AlphaFoldDB" id="A0A6L9MWU7"/>
<dbReference type="InterPro" id="IPR013249">
    <property type="entry name" value="RNA_pol_sigma70_r4_t2"/>
</dbReference>
<dbReference type="InterPro" id="IPR007627">
    <property type="entry name" value="RNA_pol_sigma70_r2"/>
</dbReference>
<evidence type="ECO:0000256" key="4">
    <source>
        <dbReference type="ARBA" id="ARBA00023163"/>
    </source>
</evidence>
<dbReference type="InterPro" id="IPR039425">
    <property type="entry name" value="RNA_pol_sigma-70-like"/>
</dbReference>
<dbReference type="CDD" id="cd06171">
    <property type="entry name" value="Sigma70_r4"/>
    <property type="match status" value="1"/>
</dbReference>
<dbReference type="InterPro" id="IPR014284">
    <property type="entry name" value="RNA_pol_sigma-70_dom"/>
</dbReference>